<dbReference type="PANTHER" id="PTHR48106:SF13">
    <property type="entry name" value="QUINONE OXIDOREDUCTASE-RELATED"/>
    <property type="match status" value="1"/>
</dbReference>
<dbReference type="GO" id="GO:0003960">
    <property type="term" value="F:quinone reductase (NADPH) activity"/>
    <property type="evidence" value="ECO:0007669"/>
    <property type="project" value="TreeGrafter"/>
</dbReference>
<keyword evidence="5" id="KW-1185">Reference proteome</keyword>
<name>A0AA86MX49_9BACT</name>
<protein>
    <recommendedName>
        <fullName evidence="3">Alcohol dehydrogenase-like N-terminal domain-containing protein</fullName>
    </recommendedName>
</protein>
<sequence>MVEEECPEPKDGEVRVRVLAAGVCLPDLMMREGVHPETPPLPFTPGWDLIGVVDRLGRGVFGIEPGQIVAALPITGAYAEFVCLPLHELVPVPSGLDPPRLSASY</sequence>
<evidence type="ECO:0000313" key="4">
    <source>
        <dbReference type="EMBL" id="CAI4030627.1"/>
    </source>
</evidence>
<dbReference type="Proteomes" id="UP001179121">
    <property type="component" value="Chromosome"/>
</dbReference>
<dbReference type="AlphaFoldDB" id="A0AA86MX49"/>
<dbReference type="KEGG" id="nti:DNFV4_01055"/>
<evidence type="ECO:0000256" key="1">
    <source>
        <dbReference type="ARBA" id="ARBA00022857"/>
    </source>
</evidence>
<dbReference type="InterPro" id="IPR011032">
    <property type="entry name" value="GroES-like_sf"/>
</dbReference>
<dbReference type="Gene3D" id="3.90.180.10">
    <property type="entry name" value="Medium-chain alcohol dehydrogenases, catalytic domain"/>
    <property type="match status" value="1"/>
</dbReference>
<reference evidence="4" key="1">
    <citation type="submission" date="2022-10" db="EMBL/GenBank/DDBJ databases">
        <authorList>
            <person name="Koch H."/>
        </authorList>
    </citation>
    <scope>NUCLEOTIDE SEQUENCE</scope>
    <source>
        <strain evidence="4">DNF</strain>
    </source>
</reference>
<evidence type="ECO:0000259" key="3">
    <source>
        <dbReference type="Pfam" id="PF08240"/>
    </source>
</evidence>
<accession>A0AA86MX49</accession>
<dbReference type="PANTHER" id="PTHR48106">
    <property type="entry name" value="QUINONE OXIDOREDUCTASE PIG3-RELATED"/>
    <property type="match status" value="1"/>
</dbReference>
<gene>
    <name evidence="4" type="ORF">DNFV4_01055</name>
</gene>
<dbReference type="InterPro" id="IPR013154">
    <property type="entry name" value="ADH-like_N"/>
</dbReference>
<dbReference type="GO" id="GO:0070402">
    <property type="term" value="F:NADPH binding"/>
    <property type="evidence" value="ECO:0007669"/>
    <property type="project" value="TreeGrafter"/>
</dbReference>
<dbReference type="SUPFAM" id="SSF50129">
    <property type="entry name" value="GroES-like"/>
    <property type="match status" value="1"/>
</dbReference>
<keyword evidence="1" id="KW-0521">NADP</keyword>
<evidence type="ECO:0000256" key="2">
    <source>
        <dbReference type="ARBA" id="ARBA00023002"/>
    </source>
</evidence>
<feature type="domain" description="Alcohol dehydrogenase-like N-terminal" evidence="3">
    <location>
        <begin position="10"/>
        <end position="93"/>
    </location>
</feature>
<dbReference type="RefSeq" id="WP_289267608.1">
    <property type="nucleotide sequence ID" value="NZ_OX365700.1"/>
</dbReference>
<dbReference type="EMBL" id="OX365700">
    <property type="protein sequence ID" value="CAI4030627.1"/>
    <property type="molecule type" value="Genomic_DNA"/>
</dbReference>
<keyword evidence="2" id="KW-0560">Oxidoreductase</keyword>
<organism evidence="4 5">
    <name type="scientific">Nitrospira tepida</name>
    <dbReference type="NCBI Taxonomy" id="2973512"/>
    <lineage>
        <taxon>Bacteria</taxon>
        <taxon>Pseudomonadati</taxon>
        <taxon>Nitrospirota</taxon>
        <taxon>Nitrospiria</taxon>
        <taxon>Nitrospirales</taxon>
        <taxon>Nitrospiraceae</taxon>
        <taxon>Nitrospira</taxon>
    </lineage>
</organism>
<evidence type="ECO:0000313" key="5">
    <source>
        <dbReference type="Proteomes" id="UP001179121"/>
    </source>
</evidence>
<proteinExistence type="predicted"/>
<dbReference type="GO" id="GO:0005829">
    <property type="term" value="C:cytosol"/>
    <property type="evidence" value="ECO:0007669"/>
    <property type="project" value="TreeGrafter"/>
</dbReference>
<dbReference type="Pfam" id="PF08240">
    <property type="entry name" value="ADH_N"/>
    <property type="match status" value="1"/>
</dbReference>
<dbReference type="GO" id="GO:0035925">
    <property type="term" value="F:mRNA 3'-UTR AU-rich region binding"/>
    <property type="evidence" value="ECO:0007669"/>
    <property type="project" value="TreeGrafter"/>
</dbReference>